<feature type="transmembrane region" description="Helical" evidence="1">
    <location>
        <begin position="292"/>
        <end position="312"/>
    </location>
</feature>
<evidence type="ECO:0008006" key="3">
    <source>
        <dbReference type="Google" id="ProtNLM"/>
    </source>
</evidence>
<sequence>MQIVLTILRLTAFALSTAGYVAFVRAYWRISPRASYVFVLSALACLMYFAGLLNVLLIGSYALFFGGVALFIVVLARRKMALAYNRSSLSAMNIGFALGLAFLVASLIDTKFVHYDNFSHWAVVVKSMLIENQIPTAASAIIDFKSYPLGSSSFLYYFCRVVGSSEGVMLIGQGLLLTACFYAVFGVIRDQKRFLLSALLGLGCAVLAFFNISIRVNNLLVDFLLPALALAALGSLSAEQASFRSRCLSVVPVLGLLVITKNTGIFFAALVYVFLLYRAVKLRNELEKPRPYVWLALAAIAASLLPLVLWNFHTALAFPGDTSKFSYDLGALTALKIDKTPEQIRAITSLFLKTAVSLNLRATQGILLFNALALAAYVIARFALKKRWKLLKVLLALDIALVLYYAGILGMYIVSMPLEEALRLAGFDRYASSMVLLFIGALSMCAVSDVEQSFYIQQGERRDVRAFKSLTSKNIYQAATVVLTLAAAMVLVSEFNGMNSIKAAYDTTLPAKVEAMVGDNWTREDDSIRYLFYATDTNEQVTNYYLPYVGRYFLFASQVDAVSAFDEAAFMGQIQTYDKFVILESTPEISAYMQAHAGLPGEPGIYIVKDTFPEAVIP</sequence>
<feature type="transmembrane region" description="Helical" evidence="1">
    <location>
        <begin position="170"/>
        <end position="188"/>
    </location>
</feature>
<feature type="transmembrane region" description="Helical" evidence="1">
    <location>
        <begin position="250"/>
        <end position="280"/>
    </location>
</feature>
<feature type="transmembrane region" description="Helical" evidence="1">
    <location>
        <begin position="88"/>
        <end position="108"/>
    </location>
</feature>
<keyword evidence="1" id="KW-0812">Transmembrane</keyword>
<feature type="transmembrane region" description="Helical" evidence="1">
    <location>
        <begin position="58"/>
        <end position="76"/>
    </location>
</feature>
<dbReference type="AlphaFoldDB" id="A0A644ZHK2"/>
<feature type="transmembrane region" description="Helical" evidence="1">
    <location>
        <begin position="393"/>
        <end position="414"/>
    </location>
</feature>
<gene>
    <name evidence="2" type="ORF">SDC9_85924</name>
</gene>
<comment type="caution">
    <text evidence="2">The sequence shown here is derived from an EMBL/GenBank/DDBJ whole genome shotgun (WGS) entry which is preliminary data.</text>
</comment>
<accession>A0A644ZHK2</accession>
<feature type="transmembrane region" description="Helical" evidence="1">
    <location>
        <begin position="35"/>
        <end position="52"/>
    </location>
</feature>
<protein>
    <recommendedName>
        <fullName evidence="3">Glycosyltransferase RgtA/B/C/D-like domain-containing protein</fullName>
    </recommendedName>
</protein>
<proteinExistence type="predicted"/>
<feature type="transmembrane region" description="Helical" evidence="1">
    <location>
        <begin position="6"/>
        <end position="28"/>
    </location>
</feature>
<reference evidence="2" key="1">
    <citation type="submission" date="2019-08" db="EMBL/GenBank/DDBJ databases">
        <authorList>
            <person name="Kucharzyk K."/>
            <person name="Murdoch R.W."/>
            <person name="Higgins S."/>
            <person name="Loffler F."/>
        </authorList>
    </citation>
    <scope>NUCLEOTIDE SEQUENCE</scope>
</reference>
<keyword evidence="1" id="KW-0472">Membrane</keyword>
<feature type="transmembrane region" description="Helical" evidence="1">
    <location>
        <begin position="475"/>
        <end position="492"/>
    </location>
</feature>
<feature type="transmembrane region" description="Helical" evidence="1">
    <location>
        <begin position="194"/>
        <end position="212"/>
    </location>
</feature>
<evidence type="ECO:0000313" key="2">
    <source>
        <dbReference type="EMBL" id="MPM39291.1"/>
    </source>
</evidence>
<dbReference type="EMBL" id="VSSQ01008590">
    <property type="protein sequence ID" value="MPM39291.1"/>
    <property type="molecule type" value="Genomic_DNA"/>
</dbReference>
<keyword evidence="1" id="KW-1133">Transmembrane helix</keyword>
<feature type="transmembrane region" description="Helical" evidence="1">
    <location>
        <begin position="366"/>
        <end position="384"/>
    </location>
</feature>
<feature type="transmembrane region" description="Helical" evidence="1">
    <location>
        <begin position="434"/>
        <end position="454"/>
    </location>
</feature>
<evidence type="ECO:0000256" key="1">
    <source>
        <dbReference type="SAM" id="Phobius"/>
    </source>
</evidence>
<name>A0A644ZHK2_9ZZZZ</name>
<organism evidence="2">
    <name type="scientific">bioreactor metagenome</name>
    <dbReference type="NCBI Taxonomy" id="1076179"/>
    <lineage>
        <taxon>unclassified sequences</taxon>
        <taxon>metagenomes</taxon>
        <taxon>ecological metagenomes</taxon>
    </lineage>
</organism>